<dbReference type="PROSITE" id="PS50895">
    <property type="entry name" value="SURF1"/>
    <property type="match status" value="1"/>
</dbReference>
<dbReference type="CDD" id="cd06662">
    <property type="entry name" value="SURF1"/>
    <property type="match status" value="1"/>
</dbReference>
<sequence>MPEDGRRHPDGRAAGLVRLASFIVYRFLLRPRWLAMMVAVVIAAAVCVELAGWQLHRLEARRAHNALVTSNSGVSARPVGDVLAPGRSVGPGKEYAQVKARGTYDARHQILVRYRPLQGEPGFNVLTPLRLAGSRNAVLVNRGWIPSLRSTDAPRAPAPPAGEVTVIARVRASEAADRPEKVIDGQVRFIQVRAISAVVPYPLLGDYVELARQIPAQRSDLPRMLPPPELSEGPHLAYAFQWYMFALIAVAGGIFLAYDEAHDGRLRERLRNMRVEPNEPRQPRQSPGRTSPGRTPPARSPGPPERPGPAGPTGTRGHSGTSATLENEDSARRPT</sequence>
<dbReference type="Pfam" id="PF02104">
    <property type="entry name" value="SURF1"/>
    <property type="match status" value="1"/>
</dbReference>
<feature type="compositionally biased region" description="Basic and acidic residues" evidence="7">
    <location>
        <begin position="271"/>
        <end position="282"/>
    </location>
</feature>
<evidence type="ECO:0000313" key="9">
    <source>
        <dbReference type="Proteomes" id="UP000198983"/>
    </source>
</evidence>
<evidence type="ECO:0000313" key="8">
    <source>
        <dbReference type="EMBL" id="SDT09305.1"/>
    </source>
</evidence>
<dbReference type="PANTHER" id="PTHR23427">
    <property type="entry name" value="SURFEIT LOCUS PROTEIN"/>
    <property type="match status" value="1"/>
</dbReference>
<dbReference type="EMBL" id="LT629732">
    <property type="protein sequence ID" value="SDT09305.1"/>
    <property type="molecule type" value="Genomic_DNA"/>
</dbReference>
<dbReference type="AlphaFoldDB" id="A0A1H1XJ43"/>
<feature type="region of interest" description="Disordered" evidence="7">
    <location>
        <begin position="271"/>
        <end position="335"/>
    </location>
</feature>
<feature type="compositionally biased region" description="Pro residues" evidence="7">
    <location>
        <begin position="294"/>
        <end position="310"/>
    </location>
</feature>
<feature type="transmembrane region" description="Helical" evidence="6">
    <location>
        <begin position="34"/>
        <end position="53"/>
    </location>
</feature>
<dbReference type="Proteomes" id="UP000198983">
    <property type="component" value="Chromosome I"/>
</dbReference>
<keyword evidence="3 6" id="KW-0812">Transmembrane</keyword>
<comment type="subcellular location">
    <subcellularLocation>
        <location evidence="6">Cell membrane</location>
        <topology evidence="6">Multi-pass membrane protein</topology>
    </subcellularLocation>
    <subcellularLocation>
        <location evidence="1">Membrane</location>
    </subcellularLocation>
</comment>
<dbReference type="InterPro" id="IPR002994">
    <property type="entry name" value="Surf1/Shy1"/>
</dbReference>
<evidence type="ECO:0000256" key="1">
    <source>
        <dbReference type="ARBA" id="ARBA00004370"/>
    </source>
</evidence>
<protein>
    <recommendedName>
        <fullName evidence="6">SURF1-like protein</fullName>
    </recommendedName>
</protein>
<evidence type="ECO:0000256" key="2">
    <source>
        <dbReference type="ARBA" id="ARBA00007165"/>
    </source>
</evidence>
<feature type="transmembrane region" description="Helical" evidence="6">
    <location>
        <begin position="236"/>
        <end position="258"/>
    </location>
</feature>
<comment type="similarity">
    <text evidence="2 6">Belongs to the SURF1 family.</text>
</comment>
<evidence type="ECO:0000256" key="3">
    <source>
        <dbReference type="ARBA" id="ARBA00022692"/>
    </source>
</evidence>
<evidence type="ECO:0000256" key="7">
    <source>
        <dbReference type="SAM" id="MobiDB-lite"/>
    </source>
</evidence>
<dbReference type="STRING" id="117157.SAMN04489717_5002"/>
<gene>
    <name evidence="8" type="ORF">SAMN04489717_5002</name>
</gene>
<keyword evidence="5 6" id="KW-0472">Membrane</keyword>
<keyword evidence="4 6" id="KW-1133">Transmembrane helix</keyword>
<dbReference type="GO" id="GO:0005886">
    <property type="term" value="C:plasma membrane"/>
    <property type="evidence" value="ECO:0007669"/>
    <property type="project" value="UniProtKB-SubCell"/>
</dbReference>
<accession>A0A1H1XJ43</accession>
<evidence type="ECO:0000256" key="6">
    <source>
        <dbReference type="RuleBase" id="RU363076"/>
    </source>
</evidence>
<evidence type="ECO:0000256" key="5">
    <source>
        <dbReference type="ARBA" id="ARBA00023136"/>
    </source>
</evidence>
<proteinExistence type="inferred from homology"/>
<name>A0A1H1XJ43_9ACTN</name>
<dbReference type="PANTHER" id="PTHR23427:SF2">
    <property type="entry name" value="SURFEIT LOCUS PROTEIN 1"/>
    <property type="match status" value="1"/>
</dbReference>
<keyword evidence="6" id="KW-1003">Cell membrane</keyword>
<reference evidence="8 9" key="1">
    <citation type="submission" date="2016-10" db="EMBL/GenBank/DDBJ databases">
        <authorList>
            <person name="de Groot N.N."/>
        </authorList>
    </citation>
    <scope>NUCLEOTIDE SEQUENCE [LARGE SCALE GENOMIC DNA]</scope>
    <source>
        <strain evidence="8 9">DSM 22024</strain>
    </source>
</reference>
<evidence type="ECO:0000256" key="4">
    <source>
        <dbReference type="ARBA" id="ARBA00022989"/>
    </source>
</evidence>
<dbReference type="InterPro" id="IPR045214">
    <property type="entry name" value="Surf1/Surf4"/>
</dbReference>
<organism evidence="8 9">
    <name type="scientific">Actinopolymorpha singaporensis</name>
    <dbReference type="NCBI Taxonomy" id="117157"/>
    <lineage>
        <taxon>Bacteria</taxon>
        <taxon>Bacillati</taxon>
        <taxon>Actinomycetota</taxon>
        <taxon>Actinomycetes</taxon>
        <taxon>Propionibacteriales</taxon>
        <taxon>Actinopolymorphaceae</taxon>
        <taxon>Actinopolymorpha</taxon>
    </lineage>
</organism>
<keyword evidence="9" id="KW-1185">Reference proteome</keyword>